<dbReference type="SUPFAM" id="SSF50998">
    <property type="entry name" value="Quinoprotein alcohol dehydrogenase-like"/>
    <property type="match status" value="1"/>
</dbReference>
<dbReference type="RefSeq" id="WP_110445741.1">
    <property type="nucleotide sequence ID" value="NZ_QGLG01000002.1"/>
</dbReference>
<comment type="caution">
    <text evidence="1">The sequence shown here is derived from an EMBL/GenBank/DDBJ whole genome shotgun (WGS) entry which is preliminary data.</text>
</comment>
<sequence>MDLSNIFIGKKVVQRAYYRDALLYKSNGWQTLPSTFQKLFTKNYNMGTFRAATTDLDNNLYIATSGGYISKLDPDGNIIWQKSYISDWIDVDLKISNNKIFCVFVLTNSTIVGQLQCLVIDVNGKQIANYEFEKIFNCLVDMRNATFDDENIYISISLSEPKKKYILKMDYNGNIVSKKELNNLESLPIISTNNGPYLYAGFYEKDGDDKRKIIRYSKNNFDNNVVFNYKIGAGGSPIQISIDNNDDFIVAVDATVMKAEGESGKELWIANGYAFSLAIDSQNNIYSFSSTTNTTSKKDFFLKKISSDGTKIWQIDNEFPVLDSYKDVVMPLPGKVIVDKHDNIYCIYTNTAGNLEIKKFINLVKEQ</sequence>
<proteinExistence type="predicted"/>
<dbReference type="InterPro" id="IPR011047">
    <property type="entry name" value="Quinoprotein_ADH-like_sf"/>
</dbReference>
<evidence type="ECO:0000313" key="2">
    <source>
        <dbReference type="Proteomes" id="UP000247698"/>
    </source>
</evidence>
<gene>
    <name evidence="1" type="ORF">DK873_02835</name>
</gene>
<dbReference type="EMBL" id="QGLG01000002">
    <property type="protein sequence ID" value="PXY84116.1"/>
    <property type="molecule type" value="Genomic_DNA"/>
</dbReference>
<dbReference type="InterPro" id="IPR015943">
    <property type="entry name" value="WD40/YVTN_repeat-like_dom_sf"/>
</dbReference>
<reference evidence="1 2" key="1">
    <citation type="submission" date="2018-05" db="EMBL/GenBank/DDBJ databases">
        <title>Reference genomes for bee gut microbiota database.</title>
        <authorList>
            <person name="Ellegaard K.M."/>
        </authorList>
    </citation>
    <scope>NUCLEOTIDE SEQUENCE [LARGE SCALE GENOMIC DNA]</scope>
    <source>
        <strain evidence="1 2">ESL0184</strain>
    </source>
</reference>
<protein>
    <submittedName>
        <fullName evidence="1">Uncharacterized protein</fullName>
    </submittedName>
</protein>
<organism evidence="1 2">
    <name type="scientific">Lactobacillus melliventris</name>
    <dbReference type="NCBI Taxonomy" id="1218507"/>
    <lineage>
        <taxon>Bacteria</taxon>
        <taxon>Bacillati</taxon>
        <taxon>Bacillota</taxon>
        <taxon>Bacilli</taxon>
        <taxon>Lactobacillales</taxon>
        <taxon>Lactobacillaceae</taxon>
        <taxon>Lactobacillus</taxon>
    </lineage>
</organism>
<accession>A0ABX5N2V7</accession>
<dbReference type="Gene3D" id="2.130.10.10">
    <property type="entry name" value="YVTN repeat-like/Quinoprotein amine dehydrogenase"/>
    <property type="match status" value="1"/>
</dbReference>
<dbReference type="Proteomes" id="UP000247698">
    <property type="component" value="Unassembled WGS sequence"/>
</dbReference>
<evidence type="ECO:0000313" key="1">
    <source>
        <dbReference type="EMBL" id="PXY84116.1"/>
    </source>
</evidence>
<keyword evidence="2" id="KW-1185">Reference proteome</keyword>
<name>A0ABX5N2V7_9LACO</name>